<accession>A0A8H7DSW7</accession>
<proteinExistence type="predicted"/>
<evidence type="ECO:0000256" key="1">
    <source>
        <dbReference type="SAM" id="MobiDB-lite"/>
    </source>
</evidence>
<dbReference type="GeneID" id="59380105"/>
<dbReference type="AlphaFoldDB" id="A0A8H7DSW7"/>
<feature type="compositionally biased region" description="Polar residues" evidence="1">
    <location>
        <begin position="15"/>
        <end position="27"/>
    </location>
</feature>
<evidence type="ECO:0000313" key="2">
    <source>
        <dbReference type="EMBL" id="KAF7424976.1"/>
    </source>
</evidence>
<comment type="caution">
    <text evidence="2">The sequence shown here is derived from an EMBL/GenBank/DDBJ whole genome shotgun (WGS) entry which is preliminary data.</text>
</comment>
<reference evidence="2" key="1">
    <citation type="submission" date="2019-07" db="EMBL/GenBank/DDBJ databases">
        <authorList>
            <person name="Palmer J.M."/>
        </authorList>
    </citation>
    <scope>NUCLEOTIDE SEQUENCE</scope>
    <source>
        <strain evidence="2">PC9</strain>
    </source>
</reference>
<feature type="compositionally biased region" description="Polar residues" evidence="1">
    <location>
        <begin position="184"/>
        <end position="193"/>
    </location>
</feature>
<feature type="region of interest" description="Disordered" evidence="1">
    <location>
        <begin position="55"/>
        <end position="83"/>
    </location>
</feature>
<dbReference type="EMBL" id="JACETU010000007">
    <property type="protein sequence ID" value="KAF7424976.1"/>
    <property type="molecule type" value="Genomic_DNA"/>
</dbReference>
<keyword evidence="3" id="KW-1185">Reference proteome</keyword>
<dbReference type="RefSeq" id="XP_036629170.1">
    <property type="nucleotide sequence ID" value="XM_036779781.1"/>
</dbReference>
<dbReference type="VEuPathDB" id="FungiDB:PC9H_010287"/>
<dbReference type="Proteomes" id="UP000623687">
    <property type="component" value="Unassembled WGS sequence"/>
</dbReference>
<sequence>MFKRPFAPRPVARPSQRSHSPSLSQMNALPPPPRALTNITQRRIHPIFSAWELSLTPNPQEPASPATEPASPTTEPVSSTTENIQDWVLAAEEDRVKRDTASSIKLFQSPSLSPPATTALPAEHPSENRLDVCVYLNGRLVAAAGTTQYGAPAPFIPSTQSSFDAGNFHINISIHKKSGHSRTDTFGQPTTLGQGAPLV</sequence>
<evidence type="ECO:0000313" key="3">
    <source>
        <dbReference type="Proteomes" id="UP000623687"/>
    </source>
</evidence>
<gene>
    <name evidence="2" type="ORF">PC9H_010287</name>
</gene>
<feature type="region of interest" description="Disordered" evidence="1">
    <location>
        <begin position="1"/>
        <end position="36"/>
    </location>
</feature>
<protein>
    <submittedName>
        <fullName evidence="2">Uncharacterized protein</fullName>
    </submittedName>
</protein>
<feature type="region of interest" description="Disordered" evidence="1">
    <location>
        <begin position="179"/>
        <end position="199"/>
    </location>
</feature>
<organism evidence="2 3">
    <name type="scientific">Pleurotus ostreatus</name>
    <name type="common">Oyster mushroom</name>
    <name type="synonym">White-rot fungus</name>
    <dbReference type="NCBI Taxonomy" id="5322"/>
    <lineage>
        <taxon>Eukaryota</taxon>
        <taxon>Fungi</taxon>
        <taxon>Dikarya</taxon>
        <taxon>Basidiomycota</taxon>
        <taxon>Agaricomycotina</taxon>
        <taxon>Agaricomycetes</taxon>
        <taxon>Agaricomycetidae</taxon>
        <taxon>Agaricales</taxon>
        <taxon>Pleurotineae</taxon>
        <taxon>Pleurotaceae</taxon>
        <taxon>Pleurotus</taxon>
    </lineage>
</organism>
<name>A0A8H7DSW7_PLEOS</name>
<feature type="compositionally biased region" description="Low complexity" evidence="1">
    <location>
        <begin position="61"/>
        <end position="82"/>
    </location>
</feature>